<feature type="transmembrane region" description="Helical" evidence="7">
    <location>
        <begin position="12"/>
        <end position="35"/>
    </location>
</feature>
<dbReference type="Pfam" id="PF00528">
    <property type="entry name" value="BPD_transp_1"/>
    <property type="match status" value="1"/>
</dbReference>
<keyword evidence="3" id="KW-1003">Cell membrane</keyword>
<gene>
    <name evidence="9" type="ORF">GCM10011572_22480</name>
    <name evidence="10" type="ORF">GM672_19330</name>
</gene>
<feature type="transmembrane region" description="Helical" evidence="7">
    <location>
        <begin position="246"/>
        <end position="266"/>
    </location>
</feature>
<dbReference type="PANTHER" id="PTHR43744:SF12">
    <property type="entry name" value="ABC TRANSPORTER PERMEASE PROTEIN MG189-RELATED"/>
    <property type="match status" value="1"/>
</dbReference>
<evidence type="ECO:0000256" key="4">
    <source>
        <dbReference type="ARBA" id="ARBA00022692"/>
    </source>
</evidence>
<dbReference type="EMBL" id="BMKG01000008">
    <property type="protein sequence ID" value="GGC00026.1"/>
    <property type="molecule type" value="Genomic_DNA"/>
</dbReference>
<feature type="transmembrane region" description="Helical" evidence="7">
    <location>
        <begin position="145"/>
        <end position="166"/>
    </location>
</feature>
<reference evidence="9" key="4">
    <citation type="submission" date="2024-05" db="EMBL/GenBank/DDBJ databases">
        <authorList>
            <person name="Sun Q."/>
            <person name="Zhou Y."/>
        </authorList>
    </citation>
    <scope>NUCLEOTIDE SEQUENCE</scope>
    <source>
        <strain evidence="9">CGMCC 1.15931</strain>
    </source>
</reference>
<dbReference type="InterPro" id="IPR035906">
    <property type="entry name" value="MetI-like_sf"/>
</dbReference>
<name>A0A6I3T2B0_9BURK</name>
<feature type="transmembrane region" description="Helical" evidence="7">
    <location>
        <begin position="76"/>
        <end position="100"/>
    </location>
</feature>
<keyword evidence="5 7" id="KW-1133">Transmembrane helix</keyword>
<dbReference type="GO" id="GO:0005886">
    <property type="term" value="C:plasma membrane"/>
    <property type="evidence" value="ECO:0007669"/>
    <property type="project" value="UniProtKB-SubCell"/>
</dbReference>
<protein>
    <submittedName>
        <fullName evidence="10">ABC transporter permease subunit</fullName>
    </submittedName>
    <submittedName>
        <fullName evidence="9">Sugar ABC transporter permease</fullName>
    </submittedName>
</protein>
<organism evidence="10 11">
    <name type="scientific">Pseudoduganella buxea</name>
    <dbReference type="NCBI Taxonomy" id="1949069"/>
    <lineage>
        <taxon>Bacteria</taxon>
        <taxon>Pseudomonadati</taxon>
        <taxon>Pseudomonadota</taxon>
        <taxon>Betaproteobacteria</taxon>
        <taxon>Burkholderiales</taxon>
        <taxon>Oxalobacteraceae</taxon>
        <taxon>Telluria group</taxon>
        <taxon>Pseudoduganella</taxon>
    </lineage>
</organism>
<evidence type="ECO:0000313" key="10">
    <source>
        <dbReference type="EMBL" id="MTV54886.1"/>
    </source>
</evidence>
<sequence>MSAASQCRYGGLGWTVVAALCALVLAALWVAPLLWALSTALRPEHETISPVFHFLPRDWTVAAFAKVLGAGNVPRWLFNSALVAFLVTVVTMAVSLMAAYAFSQMRFRGRNLLFMLAMLAFLLPFEALLVPLFRMMNQLGMINSYAGIVLPQVVSPVVIYVFRQFFDAIPQDFREAAVLDGASPLRVLWSVYLPMSGNIVWAMAIVTFIGAWNNFLWPFIIVTSSDMMTIPLGLTQTYDAFGVRYAQLMAAALLGAFPVALAYLVFQRRVTHGFLAATGLKG</sequence>
<reference evidence="9" key="1">
    <citation type="journal article" date="2014" name="Int. J. Syst. Evol. Microbiol.">
        <title>Complete genome of a new Firmicutes species belonging to the dominant human colonic microbiota ('Ruminococcus bicirculans') reveals two chromosomes and a selective capacity to utilize plant glucans.</title>
        <authorList>
            <consortium name="NISC Comparative Sequencing Program"/>
            <person name="Wegmann U."/>
            <person name="Louis P."/>
            <person name="Goesmann A."/>
            <person name="Henrissat B."/>
            <person name="Duncan S.H."/>
            <person name="Flint H.J."/>
        </authorList>
    </citation>
    <scope>NUCLEOTIDE SEQUENCE</scope>
    <source>
        <strain evidence="9">CGMCC 1.15931</strain>
    </source>
</reference>
<dbReference type="EMBL" id="WNKZ01000064">
    <property type="protein sequence ID" value="MTV54886.1"/>
    <property type="molecule type" value="Genomic_DNA"/>
</dbReference>
<feature type="transmembrane region" description="Helical" evidence="7">
    <location>
        <begin position="112"/>
        <end position="133"/>
    </location>
</feature>
<keyword evidence="12" id="KW-1185">Reference proteome</keyword>
<dbReference type="GO" id="GO:0055085">
    <property type="term" value="P:transmembrane transport"/>
    <property type="evidence" value="ECO:0007669"/>
    <property type="project" value="InterPro"/>
</dbReference>
<keyword evidence="4 7" id="KW-0812">Transmembrane</keyword>
<dbReference type="CDD" id="cd06261">
    <property type="entry name" value="TM_PBP2"/>
    <property type="match status" value="1"/>
</dbReference>
<dbReference type="Proteomes" id="UP000622638">
    <property type="component" value="Unassembled WGS sequence"/>
</dbReference>
<dbReference type="InterPro" id="IPR000515">
    <property type="entry name" value="MetI-like"/>
</dbReference>
<dbReference type="AlphaFoldDB" id="A0A6I3T2B0"/>
<reference evidence="12" key="2">
    <citation type="journal article" date="2019" name="Int. J. Syst. Evol. Microbiol.">
        <title>The Global Catalogue of Microorganisms (GCM) 10K type strain sequencing project: providing services to taxonomists for standard genome sequencing and annotation.</title>
        <authorList>
            <consortium name="The Broad Institute Genomics Platform"/>
            <consortium name="The Broad Institute Genome Sequencing Center for Infectious Disease"/>
            <person name="Wu L."/>
            <person name="Ma J."/>
        </authorList>
    </citation>
    <scope>NUCLEOTIDE SEQUENCE [LARGE SCALE GENOMIC DNA]</scope>
    <source>
        <strain evidence="12">CGMCC 1.15931</strain>
    </source>
</reference>
<accession>A0A6I3T2B0</accession>
<dbReference type="RefSeq" id="WP_155472169.1">
    <property type="nucleotide sequence ID" value="NZ_BMKG01000008.1"/>
</dbReference>
<comment type="caution">
    <text evidence="10">The sequence shown here is derived from an EMBL/GenBank/DDBJ whole genome shotgun (WGS) entry which is preliminary data.</text>
</comment>
<evidence type="ECO:0000256" key="7">
    <source>
        <dbReference type="RuleBase" id="RU363032"/>
    </source>
</evidence>
<dbReference type="PANTHER" id="PTHR43744">
    <property type="entry name" value="ABC TRANSPORTER PERMEASE PROTEIN MG189-RELATED-RELATED"/>
    <property type="match status" value="1"/>
</dbReference>
<dbReference type="Proteomes" id="UP000430634">
    <property type="component" value="Unassembled WGS sequence"/>
</dbReference>
<evidence type="ECO:0000256" key="3">
    <source>
        <dbReference type="ARBA" id="ARBA00022475"/>
    </source>
</evidence>
<keyword evidence="2 7" id="KW-0813">Transport</keyword>
<dbReference type="OrthoDB" id="369039at2"/>
<evidence type="ECO:0000313" key="9">
    <source>
        <dbReference type="EMBL" id="GGC00026.1"/>
    </source>
</evidence>
<keyword evidence="6 7" id="KW-0472">Membrane</keyword>
<reference evidence="10 11" key="3">
    <citation type="submission" date="2019-11" db="EMBL/GenBank/DDBJ databases">
        <title>Type strains purchased from KCTC, JCM and DSMZ.</title>
        <authorList>
            <person name="Lu H."/>
        </authorList>
    </citation>
    <scope>NUCLEOTIDE SEQUENCE [LARGE SCALE GENOMIC DNA]</scope>
    <source>
        <strain evidence="10 11">KCTC 52429</strain>
    </source>
</reference>
<evidence type="ECO:0000313" key="11">
    <source>
        <dbReference type="Proteomes" id="UP000430634"/>
    </source>
</evidence>
<evidence type="ECO:0000256" key="6">
    <source>
        <dbReference type="ARBA" id="ARBA00023136"/>
    </source>
</evidence>
<dbReference type="SUPFAM" id="SSF161098">
    <property type="entry name" value="MetI-like"/>
    <property type="match status" value="1"/>
</dbReference>
<comment type="similarity">
    <text evidence="7">Belongs to the binding-protein-dependent transport system permease family.</text>
</comment>
<evidence type="ECO:0000256" key="2">
    <source>
        <dbReference type="ARBA" id="ARBA00022448"/>
    </source>
</evidence>
<proteinExistence type="inferred from homology"/>
<evidence type="ECO:0000313" key="12">
    <source>
        <dbReference type="Proteomes" id="UP000622638"/>
    </source>
</evidence>
<evidence type="ECO:0000256" key="5">
    <source>
        <dbReference type="ARBA" id="ARBA00022989"/>
    </source>
</evidence>
<dbReference type="PROSITE" id="PS50928">
    <property type="entry name" value="ABC_TM1"/>
    <property type="match status" value="1"/>
</dbReference>
<feature type="domain" description="ABC transmembrane type-1" evidence="8">
    <location>
        <begin position="77"/>
        <end position="266"/>
    </location>
</feature>
<dbReference type="Gene3D" id="1.10.3720.10">
    <property type="entry name" value="MetI-like"/>
    <property type="match status" value="1"/>
</dbReference>
<evidence type="ECO:0000256" key="1">
    <source>
        <dbReference type="ARBA" id="ARBA00004651"/>
    </source>
</evidence>
<evidence type="ECO:0000259" key="8">
    <source>
        <dbReference type="PROSITE" id="PS50928"/>
    </source>
</evidence>
<comment type="subcellular location">
    <subcellularLocation>
        <location evidence="1 7">Cell membrane</location>
        <topology evidence="1 7">Multi-pass membrane protein</topology>
    </subcellularLocation>
</comment>